<sequence length="137" mass="14434">MPRHIPLLALLVLSLGLSACTEDDVCTEISTCGSCASEYVANACKWCPSDSTCSAYGENSSCSYSELKDDADECGGTSGSCTSPYSGPAADPQSSAFCQAAYHYGCQGNTLKRNDNCRVYAQFESDNPGMPSCPYCP</sequence>
<evidence type="ECO:0000313" key="3">
    <source>
        <dbReference type="Proteomes" id="UP000315369"/>
    </source>
</evidence>
<dbReference type="OrthoDB" id="5382874at2"/>
<evidence type="ECO:0008006" key="4">
    <source>
        <dbReference type="Google" id="ProtNLM"/>
    </source>
</evidence>
<keyword evidence="3" id="KW-1185">Reference proteome</keyword>
<name>A0A540WV77_9BACT</name>
<organism evidence="2 3">
    <name type="scientific">Myxococcus llanfairpwllgwyngyllgogerychwyrndrobwllllantysiliogogogochensis</name>
    <dbReference type="NCBI Taxonomy" id="2590453"/>
    <lineage>
        <taxon>Bacteria</taxon>
        <taxon>Pseudomonadati</taxon>
        <taxon>Myxococcota</taxon>
        <taxon>Myxococcia</taxon>
        <taxon>Myxococcales</taxon>
        <taxon>Cystobacterineae</taxon>
        <taxon>Myxococcaceae</taxon>
        <taxon>Myxococcus</taxon>
    </lineage>
</organism>
<protein>
    <recommendedName>
        <fullName evidence="4">Lipoprotein</fullName>
    </recommendedName>
</protein>
<dbReference type="RefSeq" id="WP_141645443.1">
    <property type="nucleotide sequence ID" value="NZ_VIFM01000123.1"/>
</dbReference>
<evidence type="ECO:0000313" key="2">
    <source>
        <dbReference type="EMBL" id="TQF12830.1"/>
    </source>
</evidence>
<dbReference type="PROSITE" id="PS51257">
    <property type="entry name" value="PROKAR_LIPOPROTEIN"/>
    <property type="match status" value="1"/>
</dbReference>
<dbReference type="EMBL" id="VIFM01000123">
    <property type="protein sequence ID" value="TQF12830.1"/>
    <property type="molecule type" value="Genomic_DNA"/>
</dbReference>
<dbReference type="AlphaFoldDB" id="A0A540WV77"/>
<gene>
    <name evidence="2" type="ORF">FJV41_27000</name>
</gene>
<feature type="signal peptide" evidence="1">
    <location>
        <begin position="1"/>
        <end position="19"/>
    </location>
</feature>
<keyword evidence="1" id="KW-0732">Signal</keyword>
<comment type="caution">
    <text evidence="2">The sequence shown here is derived from an EMBL/GenBank/DDBJ whole genome shotgun (WGS) entry which is preliminary data.</text>
</comment>
<reference evidence="2 3" key="1">
    <citation type="submission" date="2019-06" db="EMBL/GenBank/DDBJ databases">
        <authorList>
            <person name="Livingstone P."/>
            <person name="Whitworth D."/>
        </authorList>
    </citation>
    <scope>NUCLEOTIDE SEQUENCE [LARGE SCALE GENOMIC DNA]</scope>
    <source>
        <strain evidence="2 3">AM401</strain>
    </source>
</reference>
<accession>A0A540WV77</accession>
<feature type="chain" id="PRO_5021719294" description="Lipoprotein" evidence="1">
    <location>
        <begin position="20"/>
        <end position="137"/>
    </location>
</feature>
<evidence type="ECO:0000256" key="1">
    <source>
        <dbReference type="SAM" id="SignalP"/>
    </source>
</evidence>
<proteinExistence type="predicted"/>
<dbReference type="Proteomes" id="UP000315369">
    <property type="component" value="Unassembled WGS sequence"/>
</dbReference>